<dbReference type="AlphaFoldDB" id="A0A8U0HWE6"/>
<protein>
    <submittedName>
        <fullName evidence="4">Glycosyltransferase family 4 protein</fullName>
    </submittedName>
</protein>
<reference evidence="4 5" key="1">
    <citation type="submission" date="2022-04" db="EMBL/GenBank/DDBJ databases">
        <title>Diverse halophilic archaea isolated from saline environments.</title>
        <authorList>
            <person name="Cui H.-L."/>
        </authorList>
    </citation>
    <scope>NUCLEOTIDE SEQUENCE [LARGE SCALE GENOMIC DNA]</scope>
    <source>
        <strain evidence="4 5">XZYJT49</strain>
    </source>
</reference>
<feature type="transmembrane region" description="Helical" evidence="1">
    <location>
        <begin position="70"/>
        <end position="92"/>
    </location>
</feature>
<evidence type="ECO:0000313" key="5">
    <source>
        <dbReference type="Proteomes" id="UP000830729"/>
    </source>
</evidence>
<organism evidence="4 5">
    <name type="scientific">Halorussus limi</name>
    <dbReference type="NCBI Taxonomy" id="2938695"/>
    <lineage>
        <taxon>Archaea</taxon>
        <taxon>Methanobacteriati</taxon>
        <taxon>Methanobacteriota</taxon>
        <taxon>Stenosarchaea group</taxon>
        <taxon>Halobacteria</taxon>
        <taxon>Halobacteriales</taxon>
        <taxon>Haladaptataceae</taxon>
        <taxon>Halorussus</taxon>
    </lineage>
</organism>
<dbReference type="PANTHER" id="PTHR12526:SF627">
    <property type="entry name" value="D-RHAMNOSYLTRANSFERASE WBPZ"/>
    <property type="match status" value="1"/>
</dbReference>
<dbReference type="PANTHER" id="PTHR12526">
    <property type="entry name" value="GLYCOSYLTRANSFERASE"/>
    <property type="match status" value="1"/>
</dbReference>
<gene>
    <name evidence="4" type="ORF">M0R89_04060</name>
</gene>
<dbReference type="GeneID" id="72184345"/>
<keyword evidence="1" id="KW-1133">Transmembrane helix</keyword>
<dbReference type="Gene3D" id="3.40.50.2000">
    <property type="entry name" value="Glycogen Phosphorylase B"/>
    <property type="match status" value="2"/>
</dbReference>
<evidence type="ECO:0000259" key="3">
    <source>
        <dbReference type="Pfam" id="PF13439"/>
    </source>
</evidence>
<dbReference type="Pfam" id="PF13439">
    <property type="entry name" value="Glyco_transf_4"/>
    <property type="match status" value="1"/>
</dbReference>
<proteinExistence type="predicted"/>
<dbReference type="CDD" id="cd03801">
    <property type="entry name" value="GT4_PimA-like"/>
    <property type="match status" value="1"/>
</dbReference>
<dbReference type="SUPFAM" id="SSF53756">
    <property type="entry name" value="UDP-Glycosyltransferase/glycogen phosphorylase"/>
    <property type="match status" value="1"/>
</dbReference>
<dbReference type="EMBL" id="CP096659">
    <property type="protein sequence ID" value="UPV75247.1"/>
    <property type="molecule type" value="Genomic_DNA"/>
</dbReference>
<dbReference type="RefSeq" id="WP_248651290.1">
    <property type="nucleotide sequence ID" value="NZ_CP096659.1"/>
</dbReference>
<dbReference type="InterPro" id="IPR028098">
    <property type="entry name" value="Glyco_trans_4-like_N"/>
</dbReference>
<dbReference type="Proteomes" id="UP000830729">
    <property type="component" value="Chromosome"/>
</dbReference>
<dbReference type="KEGG" id="halx:M0R89_04060"/>
<keyword evidence="1" id="KW-0812">Transmembrane</keyword>
<dbReference type="InterPro" id="IPR001296">
    <property type="entry name" value="Glyco_trans_1"/>
</dbReference>
<keyword evidence="1" id="KW-0472">Membrane</keyword>
<dbReference type="GO" id="GO:0016757">
    <property type="term" value="F:glycosyltransferase activity"/>
    <property type="evidence" value="ECO:0007669"/>
    <property type="project" value="InterPro"/>
</dbReference>
<dbReference type="Pfam" id="PF00534">
    <property type="entry name" value="Glycos_transf_1"/>
    <property type="match status" value="1"/>
</dbReference>
<sequence>MKILYYGSSTQIHSGASQWMFRLAKGIRERGRHHTIAILPGDEGIMEWYDKTGIETIIHWTEPLRLRRSLLGHIGFLLYSLIATVTLTIHIYREDVDIVHVNEIKYPHGLIAGKLAGAKTVCHVRAHVDSWWLRWFLARFTALCSDRIICVSKRTQERLFHDVGIESKNIQVVHDGVPSPERFRNPPNDDEFYNRLGIDPESFVVLQVSKLAQTKGHDRLLDVADYLEEYDDIEFCLMGGRVDGHEEYADSLETAAVKQERVHLTGFYPDVVEALIAADVVVHLPRHEDPFPGVVLEGMLAAKPVVGSRSGGIPEQITHGETGFIVPKKNAPDEIAERLTELYENESLCSQMGVTGREHALERFPVEGHFNEIEEVYTSL</sequence>
<name>A0A8U0HWE6_9EURY</name>
<feature type="domain" description="Glycosyltransferase subfamily 4-like N-terminal" evidence="3">
    <location>
        <begin position="14"/>
        <end position="177"/>
    </location>
</feature>
<evidence type="ECO:0000256" key="1">
    <source>
        <dbReference type="SAM" id="Phobius"/>
    </source>
</evidence>
<feature type="domain" description="Glycosyl transferase family 1" evidence="2">
    <location>
        <begin position="191"/>
        <end position="358"/>
    </location>
</feature>
<evidence type="ECO:0000313" key="4">
    <source>
        <dbReference type="EMBL" id="UPV75247.1"/>
    </source>
</evidence>
<evidence type="ECO:0000259" key="2">
    <source>
        <dbReference type="Pfam" id="PF00534"/>
    </source>
</evidence>
<accession>A0A8U0HWE6</accession>
<keyword evidence="5" id="KW-1185">Reference proteome</keyword>